<name>A0AAD6ITM6_DREDA</name>
<organism evidence="2 3">
    <name type="scientific">Drechslerella dactyloides</name>
    <name type="common">Nematode-trapping fungus</name>
    <name type="synonym">Arthrobotrys dactyloides</name>
    <dbReference type="NCBI Taxonomy" id="74499"/>
    <lineage>
        <taxon>Eukaryota</taxon>
        <taxon>Fungi</taxon>
        <taxon>Dikarya</taxon>
        <taxon>Ascomycota</taxon>
        <taxon>Pezizomycotina</taxon>
        <taxon>Orbiliomycetes</taxon>
        <taxon>Orbiliales</taxon>
        <taxon>Orbiliaceae</taxon>
        <taxon>Drechslerella</taxon>
    </lineage>
</organism>
<proteinExistence type="predicted"/>
<dbReference type="Proteomes" id="UP001221413">
    <property type="component" value="Unassembled WGS sequence"/>
</dbReference>
<feature type="region of interest" description="Disordered" evidence="1">
    <location>
        <begin position="125"/>
        <end position="158"/>
    </location>
</feature>
<dbReference type="AlphaFoldDB" id="A0AAD6ITM6"/>
<sequence length="174" mass="18935">MIHLPRSQYPANALKFQASQALPKESLRPSPQRIIVYACVRSFRPSVRPVRAAPPNPNPKARTAPKEGLMIIGILTPITRGPRPPLIGKRRKDVGDDHHRNIMNGISLTCLMLICKLHPPQYNKPHAPSPVAQASTTSPPTHLQARLPPTRPPPTPLAPVLRAAQLAAGPPANH</sequence>
<gene>
    <name evidence="2" type="ORF">Dda_7089</name>
</gene>
<accession>A0AAD6ITM6</accession>
<evidence type="ECO:0000313" key="3">
    <source>
        <dbReference type="Proteomes" id="UP001221413"/>
    </source>
</evidence>
<feature type="compositionally biased region" description="Polar residues" evidence="1">
    <location>
        <begin position="132"/>
        <end position="141"/>
    </location>
</feature>
<comment type="caution">
    <text evidence="2">The sequence shown here is derived from an EMBL/GenBank/DDBJ whole genome shotgun (WGS) entry which is preliminary data.</text>
</comment>
<evidence type="ECO:0000313" key="2">
    <source>
        <dbReference type="EMBL" id="KAJ6258171.1"/>
    </source>
</evidence>
<keyword evidence="3" id="KW-1185">Reference proteome</keyword>
<protein>
    <submittedName>
        <fullName evidence="2">Uncharacterized protein</fullName>
    </submittedName>
</protein>
<reference evidence="2" key="1">
    <citation type="submission" date="2023-01" db="EMBL/GenBank/DDBJ databases">
        <title>The chitinases involved in constricting ring structure development in the nematode-trapping fungus Drechslerella dactyloides.</title>
        <authorList>
            <person name="Wang R."/>
            <person name="Zhang L."/>
            <person name="Tang P."/>
            <person name="Li S."/>
            <person name="Liang L."/>
        </authorList>
    </citation>
    <scope>NUCLEOTIDE SEQUENCE</scope>
    <source>
        <strain evidence="2">YMF1.00031</strain>
    </source>
</reference>
<dbReference type="EMBL" id="JAQGDS010000009">
    <property type="protein sequence ID" value="KAJ6258171.1"/>
    <property type="molecule type" value="Genomic_DNA"/>
</dbReference>
<evidence type="ECO:0000256" key="1">
    <source>
        <dbReference type="SAM" id="MobiDB-lite"/>
    </source>
</evidence>